<feature type="transmembrane region" description="Helical" evidence="1">
    <location>
        <begin position="6"/>
        <end position="25"/>
    </location>
</feature>
<gene>
    <name evidence="2" type="ORF">OBE_16031</name>
</gene>
<comment type="caution">
    <text evidence="2">The sequence shown here is derived from an EMBL/GenBank/DDBJ whole genome shotgun (WGS) entry which is preliminary data.</text>
</comment>
<reference evidence="2" key="1">
    <citation type="journal article" date="2013" name="Environ. Microbiol.">
        <title>Microbiota from the distal guts of lean and obese adolescents exhibit partial functional redundancy besides clear differences in community structure.</title>
        <authorList>
            <person name="Ferrer M."/>
            <person name="Ruiz A."/>
            <person name="Lanza F."/>
            <person name="Haange S.B."/>
            <person name="Oberbach A."/>
            <person name="Till H."/>
            <person name="Bargiela R."/>
            <person name="Campoy C."/>
            <person name="Segura M.T."/>
            <person name="Richter M."/>
            <person name="von Bergen M."/>
            <person name="Seifert J."/>
            <person name="Suarez A."/>
        </authorList>
    </citation>
    <scope>NUCLEOTIDE SEQUENCE</scope>
</reference>
<name>K1RTX6_9ZZZZ</name>
<evidence type="ECO:0000313" key="2">
    <source>
        <dbReference type="EMBL" id="EKC46849.1"/>
    </source>
</evidence>
<organism evidence="2">
    <name type="scientific">human gut metagenome</name>
    <dbReference type="NCBI Taxonomy" id="408170"/>
    <lineage>
        <taxon>unclassified sequences</taxon>
        <taxon>metagenomes</taxon>
        <taxon>organismal metagenomes</taxon>
    </lineage>
</organism>
<proteinExistence type="predicted"/>
<protein>
    <submittedName>
        <fullName evidence="2">Uncharacterized protein</fullName>
    </submittedName>
</protein>
<dbReference type="AlphaFoldDB" id="K1RTX6"/>
<evidence type="ECO:0000256" key="1">
    <source>
        <dbReference type="SAM" id="Phobius"/>
    </source>
</evidence>
<sequence length="52" mass="5600">MMILQVILEGIGLGVLLILVCAIGIRKGAVGMVHLYSHEVQERCVTLGLTTH</sequence>
<keyword evidence="1" id="KW-0812">Transmembrane</keyword>
<keyword evidence="1" id="KW-1133">Transmembrane helix</keyword>
<keyword evidence="1" id="KW-0472">Membrane</keyword>
<feature type="non-terminal residue" evidence="2">
    <location>
        <position position="52"/>
    </location>
</feature>
<accession>K1RTX6</accession>
<dbReference type="EMBL" id="AJWZ01010994">
    <property type="protein sequence ID" value="EKC46849.1"/>
    <property type="molecule type" value="Genomic_DNA"/>
</dbReference>